<organism evidence="3 4">
    <name type="scientific">Capsicum baccatum</name>
    <name type="common">Peruvian pepper</name>
    <dbReference type="NCBI Taxonomy" id="33114"/>
    <lineage>
        <taxon>Eukaryota</taxon>
        <taxon>Viridiplantae</taxon>
        <taxon>Streptophyta</taxon>
        <taxon>Embryophyta</taxon>
        <taxon>Tracheophyta</taxon>
        <taxon>Spermatophyta</taxon>
        <taxon>Magnoliopsida</taxon>
        <taxon>eudicotyledons</taxon>
        <taxon>Gunneridae</taxon>
        <taxon>Pentapetalae</taxon>
        <taxon>asterids</taxon>
        <taxon>lamiids</taxon>
        <taxon>Solanales</taxon>
        <taxon>Solanaceae</taxon>
        <taxon>Solanoideae</taxon>
        <taxon>Capsiceae</taxon>
        <taxon>Capsicum</taxon>
    </lineage>
</organism>
<dbReference type="PANTHER" id="PTHR12829">
    <property type="entry name" value="N6-ADENOSINE-METHYLTRANSFERASE"/>
    <property type="match status" value="1"/>
</dbReference>
<reference evidence="4" key="2">
    <citation type="journal article" date="2017" name="J. Anim. Genet.">
        <title>Multiple reference genome sequences of hot pepper reveal the massive evolution of plant disease resistance genes by retroduplication.</title>
        <authorList>
            <person name="Kim S."/>
            <person name="Park J."/>
            <person name="Yeom S.-I."/>
            <person name="Kim Y.-M."/>
            <person name="Seo E."/>
            <person name="Kim K.-T."/>
            <person name="Kim M.-S."/>
            <person name="Lee J.M."/>
            <person name="Cheong K."/>
            <person name="Shin H.-S."/>
            <person name="Kim S.-B."/>
            <person name="Han K."/>
            <person name="Lee J."/>
            <person name="Park M."/>
            <person name="Lee H.-A."/>
            <person name="Lee H.-Y."/>
            <person name="Lee Y."/>
            <person name="Oh S."/>
            <person name="Lee J.H."/>
            <person name="Choi E."/>
            <person name="Choi E."/>
            <person name="Lee S.E."/>
            <person name="Jeon J."/>
            <person name="Kim H."/>
            <person name="Choi G."/>
            <person name="Song H."/>
            <person name="Lee J."/>
            <person name="Lee S.-C."/>
            <person name="Kwon J.-K."/>
            <person name="Lee H.-Y."/>
            <person name="Koo N."/>
            <person name="Hong Y."/>
            <person name="Kim R.W."/>
            <person name="Kang W.-H."/>
            <person name="Huh J.H."/>
            <person name="Kang B.-C."/>
            <person name="Yang T.-J."/>
            <person name="Lee Y.-H."/>
            <person name="Bennetzen J.L."/>
            <person name="Choi D."/>
        </authorList>
    </citation>
    <scope>NUCLEOTIDE SEQUENCE [LARGE SCALE GENOMIC DNA]</scope>
    <source>
        <strain evidence="4">cv. PBC81</strain>
    </source>
</reference>
<accession>A0A2G2VY74</accession>
<evidence type="ECO:0000313" key="3">
    <source>
        <dbReference type="EMBL" id="PHT37893.1"/>
    </source>
</evidence>
<dbReference type="PANTHER" id="PTHR12829:SF2">
    <property type="entry name" value="N6-ADENOSINE-METHYLTRANSFERASE MT-A70-LIKE"/>
    <property type="match status" value="1"/>
</dbReference>
<comment type="similarity">
    <text evidence="1">Belongs to the MT-A70-like family.</text>
</comment>
<dbReference type="STRING" id="33114.A0A2G2VY74"/>
<proteinExistence type="inferred from homology"/>
<feature type="region of interest" description="Disordered" evidence="2">
    <location>
        <begin position="342"/>
        <end position="364"/>
    </location>
</feature>
<evidence type="ECO:0000313" key="4">
    <source>
        <dbReference type="Proteomes" id="UP000224567"/>
    </source>
</evidence>
<dbReference type="Pfam" id="PF05063">
    <property type="entry name" value="MT-A70"/>
    <property type="match status" value="2"/>
</dbReference>
<dbReference type="InterPro" id="IPR029063">
    <property type="entry name" value="SAM-dependent_MTases_sf"/>
</dbReference>
<comment type="caution">
    <text evidence="3">The sequence shown here is derived from an EMBL/GenBank/DDBJ whole genome shotgun (WGS) entry which is preliminary data.</text>
</comment>
<keyword evidence="4" id="KW-1185">Reference proteome</keyword>
<dbReference type="GO" id="GO:0032259">
    <property type="term" value="P:methylation"/>
    <property type="evidence" value="ECO:0007669"/>
    <property type="project" value="UniProtKB-KW"/>
</dbReference>
<dbReference type="InterPro" id="IPR007757">
    <property type="entry name" value="MT-A70-like"/>
</dbReference>
<reference evidence="3 4" key="1">
    <citation type="journal article" date="2017" name="Genome Biol.">
        <title>New reference genome sequences of hot pepper reveal the massive evolution of plant disease-resistance genes by retroduplication.</title>
        <authorList>
            <person name="Kim S."/>
            <person name="Park J."/>
            <person name="Yeom S.I."/>
            <person name="Kim Y.M."/>
            <person name="Seo E."/>
            <person name="Kim K.T."/>
            <person name="Kim M.S."/>
            <person name="Lee J.M."/>
            <person name="Cheong K."/>
            <person name="Shin H.S."/>
            <person name="Kim S.B."/>
            <person name="Han K."/>
            <person name="Lee J."/>
            <person name="Park M."/>
            <person name="Lee H.A."/>
            <person name="Lee H.Y."/>
            <person name="Lee Y."/>
            <person name="Oh S."/>
            <person name="Lee J.H."/>
            <person name="Choi E."/>
            <person name="Choi E."/>
            <person name="Lee S.E."/>
            <person name="Jeon J."/>
            <person name="Kim H."/>
            <person name="Choi G."/>
            <person name="Song H."/>
            <person name="Lee J."/>
            <person name="Lee S.C."/>
            <person name="Kwon J.K."/>
            <person name="Lee H.Y."/>
            <person name="Koo N."/>
            <person name="Hong Y."/>
            <person name="Kim R.W."/>
            <person name="Kang W.H."/>
            <person name="Huh J.H."/>
            <person name="Kang B.C."/>
            <person name="Yang T.J."/>
            <person name="Lee Y.H."/>
            <person name="Bennetzen J.L."/>
            <person name="Choi D."/>
        </authorList>
    </citation>
    <scope>NUCLEOTIDE SEQUENCE [LARGE SCALE GENOMIC DNA]</scope>
    <source>
        <strain evidence="4">cv. PBC81</strain>
    </source>
</reference>
<dbReference type="Proteomes" id="UP000224567">
    <property type="component" value="Unassembled WGS sequence"/>
</dbReference>
<sequence>MVLYVNGYVELIDLPPTSTSHCPLRGRPRKIPISISIRPKNSKPENGKTLKGVNEVATSLISSEDITMLNARMMSEMDAVVKKRVKLKKRVYKVHFRRIIAAHSNVNLGDCSYLDTCRHMKTCKYVHYELDSTPDVSALMMGAATLPPPKPLKLQHAHYCSEVELGEPQWINCDIQSFRMDILGQFRVIMADPPWHIHTMPDDEMRTLNVPALQTDGLIFLWVTGRAMELGRECCSFPTYVHYDNLVLLTICSCGVSVSLELWGYKRVEEIIWVKTNQLQRIIRTGRTGHWLNHSKEHCLVGIKGNPEVNRNIDTDVIVADVRETSRKPDEVDVEAAYPDVEVQPASPPRPSAMKVDSSSSQMRTTFAGGELKAAETQVAEATAPDAAYASEAKAVNSDMEIS</sequence>
<gene>
    <name evidence="3" type="ORF">CQW23_21466</name>
</gene>
<evidence type="ECO:0000256" key="2">
    <source>
        <dbReference type="SAM" id="MobiDB-lite"/>
    </source>
</evidence>
<dbReference type="EMBL" id="MLFT02000009">
    <property type="protein sequence ID" value="PHT37893.1"/>
    <property type="molecule type" value="Genomic_DNA"/>
</dbReference>
<dbReference type="GO" id="GO:0008168">
    <property type="term" value="F:methyltransferase activity"/>
    <property type="evidence" value="ECO:0007669"/>
    <property type="project" value="UniProtKB-KW"/>
</dbReference>
<protein>
    <submittedName>
        <fullName evidence="3">N6-adenosine-methyltransferase MT-A70-like</fullName>
    </submittedName>
</protein>
<dbReference type="GO" id="GO:0036396">
    <property type="term" value="C:RNA N6-methyladenosine methyltransferase complex"/>
    <property type="evidence" value="ECO:0007669"/>
    <property type="project" value="TreeGrafter"/>
</dbReference>
<dbReference type="AlphaFoldDB" id="A0A2G2VY74"/>
<name>A0A2G2VY74_CAPBA</name>
<dbReference type="PROSITE" id="PS51143">
    <property type="entry name" value="MT_A70"/>
    <property type="match status" value="1"/>
</dbReference>
<dbReference type="SUPFAM" id="SSF53335">
    <property type="entry name" value="S-adenosyl-L-methionine-dependent methyltransferases"/>
    <property type="match status" value="1"/>
</dbReference>
<dbReference type="OrthoDB" id="10262526at2759"/>
<evidence type="ECO:0000256" key="1">
    <source>
        <dbReference type="PROSITE-ProRule" id="PRU00489"/>
    </source>
</evidence>
<dbReference type="GO" id="GO:0005634">
    <property type="term" value="C:nucleus"/>
    <property type="evidence" value="ECO:0007669"/>
    <property type="project" value="TreeGrafter"/>
</dbReference>